<name>A0ABS4G9U8_9FIRM</name>
<gene>
    <name evidence="3" type="ORF">J2Z76_000306</name>
</gene>
<sequence length="217" mass="25293">MYKDIERKYLMNMFMTFIDFLSEIYGENCEIVLHEITEESSSIIAIKNGHISNRTIGIEKDDILKKQIEISKGNSYSANRFHKTIEGGDMKSNSFFIKDSSGELIGIFCVNIDLSSIITLNKLTEKFISQFMGNTLNDNHKANEEEESIEEYTYRIMKKIVHQPEIPVDRMNMEEKINILRLLKEKGVFRIKGVVREVAKQLDVSETSIYRYLREIE</sequence>
<evidence type="ECO:0000259" key="1">
    <source>
        <dbReference type="Pfam" id="PF08348"/>
    </source>
</evidence>
<dbReference type="EMBL" id="JAGGKS010000001">
    <property type="protein sequence ID" value="MBP1924453.1"/>
    <property type="molecule type" value="Genomic_DNA"/>
</dbReference>
<evidence type="ECO:0000313" key="3">
    <source>
        <dbReference type="EMBL" id="MBP1924453.1"/>
    </source>
</evidence>
<dbReference type="Proteomes" id="UP001519342">
    <property type="component" value="Unassembled WGS sequence"/>
</dbReference>
<reference evidence="3 4" key="1">
    <citation type="submission" date="2021-03" db="EMBL/GenBank/DDBJ databases">
        <title>Genomic Encyclopedia of Type Strains, Phase IV (KMG-IV): sequencing the most valuable type-strain genomes for metagenomic binning, comparative biology and taxonomic classification.</title>
        <authorList>
            <person name="Goeker M."/>
        </authorList>
    </citation>
    <scope>NUCLEOTIDE SEQUENCE [LARGE SCALE GENOMIC DNA]</scope>
    <source>
        <strain evidence="3 4">DSM 24004</strain>
    </source>
</reference>
<evidence type="ECO:0000313" key="4">
    <source>
        <dbReference type="Proteomes" id="UP001519342"/>
    </source>
</evidence>
<dbReference type="Pfam" id="PF08348">
    <property type="entry name" value="PAS_6"/>
    <property type="match status" value="1"/>
</dbReference>
<protein>
    <submittedName>
        <fullName evidence="3">Transcriptional regulator YheO</fullName>
    </submittedName>
</protein>
<dbReference type="InterPro" id="IPR039445">
    <property type="entry name" value="DauR-like_HTH"/>
</dbReference>
<feature type="domain" description="Transcriptional regulator DauR-like HTH" evidence="2">
    <location>
        <begin position="155"/>
        <end position="214"/>
    </location>
</feature>
<dbReference type="InterPro" id="IPR039446">
    <property type="entry name" value="DauR-like"/>
</dbReference>
<organism evidence="3 4">
    <name type="scientific">Sedimentibacter acidaminivorans</name>
    <dbReference type="NCBI Taxonomy" id="913099"/>
    <lineage>
        <taxon>Bacteria</taxon>
        <taxon>Bacillati</taxon>
        <taxon>Bacillota</taxon>
        <taxon>Tissierellia</taxon>
        <taxon>Sedimentibacter</taxon>
    </lineage>
</organism>
<dbReference type="RefSeq" id="WP_209510214.1">
    <property type="nucleotide sequence ID" value="NZ_JAGGKS010000001.1"/>
</dbReference>
<proteinExistence type="predicted"/>
<dbReference type="InterPro" id="IPR013559">
    <property type="entry name" value="YheO"/>
</dbReference>
<accession>A0ABS4G9U8</accession>
<evidence type="ECO:0000259" key="2">
    <source>
        <dbReference type="Pfam" id="PF13309"/>
    </source>
</evidence>
<feature type="domain" description="YheO-like" evidence="1">
    <location>
        <begin position="13"/>
        <end position="121"/>
    </location>
</feature>
<dbReference type="PANTHER" id="PTHR35568">
    <property type="entry name" value="TRANSCRIPTIONAL REGULATOR DAUR"/>
    <property type="match status" value="1"/>
</dbReference>
<keyword evidence="4" id="KW-1185">Reference proteome</keyword>
<dbReference type="Pfam" id="PF13309">
    <property type="entry name" value="HTH_22"/>
    <property type="match status" value="1"/>
</dbReference>
<dbReference type="PANTHER" id="PTHR35568:SF1">
    <property type="entry name" value="TRANSCRIPTIONAL REGULATOR DAUR"/>
    <property type="match status" value="1"/>
</dbReference>
<comment type="caution">
    <text evidence="3">The sequence shown here is derived from an EMBL/GenBank/DDBJ whole genome shotgun (WGS) entry which is preliminary data.</text>
</comment>